<name>A0A6I1GGW4_9BIFI</name>
<gene>
    <name evidence="1" type="ORF">F7D09_0469</name>
</gene>
<sequence length="54" mass="6475">MMTERMTNLYNALINRYFATCRAWMAERLAELSSHADERDLFAFWYPRRASLIA</sequence>
<comment type="caution">
    <text evidence="1">The sequence shown here is derived from an EMBL/GenBank/DDBJ whole genome shotgun (WGS) entry which is preliminary data.</text>
</comment>
<evidence type="ECO:0000313" key="2">
    <source>
        <dbReference type="Proteomes" id="UP000441772"/>
    </source>
</evidence>
<dbReference type="AlphaFoldDB" id="A0A6I1GGW4"/>
<organism evidence="1 2">
    <name type="scientific">Bifidobacterium leontopitheci</name>
    <dbReference type="NCBI Taxonomy" id="2650774"/>
    <lineage>
        <taxon>Bacteria</taxon>
        <taxon>Bacillati</taxon>
        <taxon>Actinomycetota</taxon>
        <taxon>Actinomycetes</taxon>
        <taxon>Bifidobacteriales</taxon>
        <taxon>Bifidobacteriaceae</taxon>
        <taxon>Bifidobacterium</taxon>
    </lineage>
</organism>
<accession>A0A6I1GGW4</accession>
<evidence type="ECO:0000313" key="1">
    <source>
        <dbReference type="EMBL" id="KAB7790923.1"/>
    </source>
</evidence>
<protein>
    <submittedName>
        <fullName evidence="1">Uncharacterized protein</fullName>
    </submittedName>
</protein>
<dbReference type="EMBL" id="WBVT01000005">
    <property type="protein sequence ID" value="KAB7790923.1"/>
    <property type="molecule type" value="Genomic_DNA"/>
</dbReference>
<keyword evidence="2" id="KW-1185">Reference proteome</keyword>
<reference evidence="1 2" key="1">
    <citation type="submission" date="2019-09" db="EMBL/GenBank/DDBJ databases">
        <title>Characterization of the phylogenetic diversity of two novel species belonging to the genus Bifidobacterium: Bifidobacterium cebidarum sp. nov. and Bifidobacterium leontopitheci sp. nov.</title>
        <authorList>
            <person name="Lugli G.A."/>
            <person name="Duranti S."/>
            <person name="Milani C."/>
            <person name="Turroni F."/>
            <person name="Ventura M."/>
        </authorList>
    </citation>
    <scope>NUCLEOTIDE SEQUENCE [LARGE SCALE GENOMIC DNA]</scope>
    <source>
        <strain evidence="1 2">LMG 31471</strain>
    </source>
</reference>
<proteinExistence type="predicted"/>
<dbReference type="Proteomes" id="UP000441772">
    <property type="component" value="Unassembled WGS sequence"/>
</dbReference>
<dbReference type="RefSeq" id="WP_193312287.1">
    <property type="nucleotide sequence ID" value="NZ_JBHSKZ010000029.1"/>
</dbReference>